<evidence type="ECO:0000256" key="1">
    <source>
        <dbReference type="ARBA" id="ARBA00022670"/>
    </source>
</evidence>
<dbReference type="InterPro" id="IPR038765">
    <property type="entry name" value="Papain-like_cys_pep_sf"/>
</dbReference>
<evidence type="ECO:0000259" key="4">
    <source>
        <dbReference type="Pfam" id="PF03543"/>
    </source>
</evidence>
<dbReference type="Pfam" id="PF03543">
    <property type="entry name" value="Peptidase_C58"/>
    <property type="match status" value="1"/>
</dbReference>
<dbReference type="AlphaFoldDB" id="A0A2V1GVT6"/>
<reference evidence="5 6" key="1">
    <citation type="submission" date="2018-04" db="EMBL/GenBank/DDBJ databases">
        <title>Thalassorhabdus spongiae gen. nov., sp. nov., isolated from a marine sponge in South-West Iceland.</title>
        <authorList>
            <person name="Knobloch S."/>
            <person name="Daussin A."/>
            <person name="Johannsson R."/>
            <person name="Marteinsson V.T."/>
        </authorList>
    </citation>
    <scope>NUCLEOTIDE SEQUENCE [LARGE SCALE GENOMIC DNA]</scope>
    <source>
        <strain evidence="5 6">Hp12</strain>
    </source>
</reference>
<sequence length="250" mass="28913">MPLKKQTPEALRKSAERMLKDSKTQLTDTFNQHDFINNLPSSSEYKELKNHKGVCFALSILWVKKLHNLPALKRFILDPNNAKKLIKYNQILNVFFNDFEQKKGMEGTIPSFKLIIKTISRVEIFGVPFTQRAEVESENGMHTKIFYLFYAMSAPGDYLLTLRFGKDKSNVDQGHTINIITTQNRMILFDPNYGEIAFENLNPSYAACFFATHYFHFGNKYFYISSFKIINLENNRLNHTASGSVIETEV</sequence>
<dbReference type="GO" id="GO:0004197">
    <property type="term" value="F:cysteine-type endopeptidase activity"/>
    <property type="evidence" value="ECO:0007669"/>
    <property type="project" value="InterPro"/>
</dbReference>
<protein>
    <recommendedName>
        <fullName evidence="4">Peptidase C58 YopT-type domain-containing protein</fullName>
    </recommendedName>
</protein>
<keyword evidence="2" id="KW-0378">Hydrolase</keyword>
<evidence type="ECO:0000256" key="3">
    <source>
        <dbReference type="ARBA" id="ARBA00022807"/>
    </source>
</evidence>
<dbReference type="EMBL" id="QDDL01000006">
    <property type="protein sequence ID" value="PVZ67767.1"/>
    <property type="molecule type" value="Genomic_DNA"/>
</dbReference>
<dbReference type="InterPro" id="IPR006473">
    <property type="entry name" value="Peptidase_C58_Yopt"/>
</dbReference>
<organism evidence="5 6">
    <name type="scientific">Pelagibaculum spongiae</name>
    <dbReference type="NCBI Taxonomy" id="2080658"/>
    <lineage>
        <taxon>Bacteria</taxon>
        <taxon>Pseudomonadati</taxon>
        <taxon>Pseudomonadota</taxon>
        <taxon>Gammaproteobacteria</taxon>
        <taxon>Oceanospirillales</taxon>
        <taxon>Pelagibaculum</taxon>
    </lineage>
</organism>
<evidence type="ECO:0000313" key="6">
    <source>
        <dbReference type="Proteomes" id="UP000244906"/>
    </source>
</evidence>
<dbReference type="GO" id="GO:0006508">
    <property type="term" value="P:proteolysis"/>
    <property type="evidence" value="ECO:0007669"/>
    <property type="project" value="UniProtKB-KW"/>
</dbReference>
<dbReference type="Proteomes" id="UP000244906">
    <property type="component" value="Unassembled WGS sequence"/>
</dbReference>
<comment type="caution">
    <text evidence="5">The sequence shown here is derived from an EMBL/GenBank/DDBJ whole genome shotgun (WGS) entry which is preliminary data.</text>
</comment>
<keyword evidence="3" id="KW-0788">Thiol protease</keyword>
<feature type="domain" description="Peptidase C58 YopT-type" evidence="4">
    <location>
        <begin position="156"/>
        <end position="212"/>
    </location>
</feature>
<evidence type="ECO:0000256" key="2">
    <source>
        <dbReference type="ARBA" id="ARBA00022801"/>
    </source>
</evidence>
<keyword evidence="1" id="KW-0645">Protease</keyword>
<dbReference type="Gene3D" id="3.90.70.20">
    <property type="match status" value="1"/>
</dbReference>
<gene>
    <name evidence="5" type="ORF">DC094_15150</name>
</gene>
<keyword evidence="6" id="KW-1185">Reference proteome</keyword>
<evidence type="ECO:0000313" key="5">
    <source>
        <dbReference type="EMBL" id="PVZ67767.1"/>
    </source>
</evidence>
<proteinExistence type="predicted"/>
<dbReference type="SUPFAM" id="SSF54001">
    <property type="entry name" value="Cysteine proteinases"/>
    <property type="match status" value="1"/>
</dbReference>
<dbReference type="RefSeq" id="WP_116687963.1">
    <property type="nucleotide sequence ID" value="NZ_CAWNYD010000006.1"/>
</dbReference>
<accession>A0A2V1GVT6</accession>
<name>A0A2V1GVT6_9GAMM</name>